<dbReference type="CDD" id="cd24048">
    <property type="entry name" value="ASKHA_NBD_FtsA"/>
    <property type="match status" value="1"/>
</dbReference>
<protein>
    <recommendedName>
        <fullName evidence="5">Cell division protein FtsA</fullName>
    </recommendedName>
</protein>
<evidence type="ECO:0000256" key="1">
    <source>
        <dbReference type="ARBA" id="ARBA00022475"/>
    </source>
</evidence>
<dbReference type="InterPro" id="IPR043129">
    <property type="entry name" value="ATPase_NBD"/>
</dbReference>
<comment type="subunit">
    <text evidence="5">Self-interacts. Interacts with FtsZ.</text>
</comment>
<comment type="function">
    <text evidence="5">Cell division protein that is involved in the assembly of the Z ring. May serve as a membrane anchor for the Z ring.</text>
</comment>
<evidence type="ECO:0000256" key="2">
    <source>
        <dbReference type="ARBA" id="ARBA00022618"/>
    </source>
</evidence>
<keyword evidence="3 5" id="KW-0472">Membrane</keyword>
<dbReference type="Pfam" id="PF14450">
    <property type="entry name" value="FtsA"/>
    <property type="match status" value="1"/>
</dbReference>
<dbReference type="GO" id="GO:0043093">
    <property type="term" value="P:FtsZ-dependent cytokinesis"/>
    <property type="evidence" value="ECO:0007669"/>
    <property type="project" value="UniProtKB-UniRule"/>
</dbReference>
<evidence type="ECO:0000313" key="8">
    <source>
        <dbReference type="EMBL" id="OKY94083.1"/>
    </source>
</evidence>
<dbReference type="Proteomes" id="UP000187417">
    <property type="component" value="Unassembled WGS sequence"/>
</dbReference>
<dbReference type="InterPro" id="IPR003494">
    <property type="entry name" value="SHS2_FtsA"/>
</dbReference>
<evidence type="ECO:0000259" key="7">
    <source>
        <dbReference type="SMART" id="SM00842"/>
    </source>
</evidence>
<comment type="similarity">
    <text evidence="5">Belongs to the FtsA/MreB family.</text>
</comment>
<dbReference type="Pfam" id="PF02491">
    <property type="entry name" value="SHS2_FTSA"/>
    <property type="match status" value="1"/>
</dbReference>
<name>A0A1Q6F598_9BACT</name>
<feature type="compositionally biased region" description="Basic and acidic residues" evidence="6">
    <location>
        <begin position="469"/>
        <end position="478"/>
    </location>
</feature>
<evidence type="ECO:0000256" key="4">
    <source>
        <dbReference type="ARBA" id="ARBA00023306"/>
    </source>
</evidence>
<dbReference type="SMART" id="SM00842">
    <property type="entry name" value="FtsA"/>
    <property type="match status" value="1"/>
</dbReference>
<accession>A0A1Q6F598</accession>
<dbReference type="Gene3D" id="3.30.420.40">
    <property type="match status" value="2"/>
</dbReference>
<dbReference type="GO" id="GO:0009898">
    <property type="term" value="C:cytoplasmic side of plasma membrane"/>
    <property type="evidence" value="ECO:0007669"/>
    <property type="project" value="UniProtKB-UniRule"/>
</dbReference>
<feature type="compositionally biased region" description="Pro residues" evidence="6">
    <location>
        <begin position="398"/>
        <end position="424"/>
    </location>
</feature>
<organism evidence="8 9">
    <name type="scientific">Alistipes putredinis</name>
    <dbReference type="NCBI Taxonomy" id="28117"/>
    <lineage>
        <taxon>Bacteria</taxon>
        <taxon>Pseudomonadati</taxon>
        <taxon>Bacteroidota</taxon>
        <taxon>Bacteroidia</taxon>
        <taxon>Bacteroidales</taxon>
        <taxon>Rikenellaceae</taxon>
        <taxon>Alistipes</taxon>
    </lineage>
</organism>
<gene>
    <name evidence="5" type="primary">ftsA</name>
    <name evidence="8" type="ORF">BHV66_06450</name>
</gene>
<comment type="caution">
    <text evidence="8">The sequence shown here is derived from an EMBL/GenBank/DDBJ whole genome shotgun (WGS) entry which is preliminary data.</text>
</comment>
<keyword evidence="4 5" id="KW-0131">Cell cycle</keyword>
<keyword evidence="2 5" id="KW-0132">Cell division</keyword>
<evidence type="ECO:0000256" key="5">
    <source>
        <dbReference type="HAMAP-Rule" id="MF_02033"/>
    </source>
</evidence>
<feature type="domain" description="SHS2" evidence="7">
    <location>
        <begin position="7"/>
        <end position="195"/>
    </location>
</feature>
<sequence length="499" mass="54103">MEKKSYTVAIDLGSSNVVVAVGSKREDGTLGIEAVVSKPVEGVKAGRIDNIEQAGNAIREAVAEVESTLGVRITEAYAGISGEFVRCARHTDHVFTYDPQNGVNQGDVDALFDRMRNVQAPDDETIMERIPQHYMVDDAEEVRNPVGSFCKRLSSTFNFILCGKTPLQRLDMALRRLGIRMLGVFPNALATPEAVLSSDEKEEGVAVVDIGGGVTDVAVYYRGVPRYVATIPMGASAINRDIRSQSIPEKHVESLKCKYGSAVAELAPEDKLIRVSGRTAREAKDILLRNLATVIEARATDIVEFVQQEIRDSGYAERLAYGIVLTGGSARLKDIDELFRRVTGMDVRIASAETGISEDSREAVANPAFATVVGLLLKGAGMGSCNVIEDKAGLSPRRPVPPTSVPGFQPPQPQSRPQPQPYAPTRPSTETVNAAYARREAARAESAAVEPEAEDAGEDPAPQAPVQEPVKKERNWRSIFKRTLDKINEGFNAADDEEI</sequence>
<evidence type="ECO:0000313" key="9">
    <source>
        <dbReference type="Proteomes" id="UP000187417"/>
    </source>
</evidence>
<feature type="region of interest" description="Disordered" evidence="6">
    <location>
        <begin position="392"/>
        <end position="478"/>
    </location>
</feature>
<dbReference type="GO" id="GO:0032153">
    <property type="term" value="C:cell division site"/>
    <property type="evidence" value="ECO:0007669"/>
    <property type="project" value="UniProtKB-UniRule"/>
</dbReference>
<dbReference type="SUPFAM" id="SSF53067">
    <property type="entry name" value="Actin-like ATPase domain"/>
    <property type="match status" value="2"/>
</dbReference>
<dbReference type="AlphaFoldDB" id="A0A1Q6F598"/>
<dbReference type="EMBL" id="MNQH01000030">
    <property type="protein sequence ID" value="OKY94083.1"/>
    <property type="molecule type" value="Genomic_DNA"/>
</dbReference>
<proteinExistence type="inferred from homology"/>
<dbReference type="HAMAP" id="MF_02033">
    <property type="entry name" value="FtsA"/>
    <property type="match status" value="1"/>
</dbReference>
<evidence type="ECO:0000256" key="3">
    <source>
        <dbReference type="ARBA" id="ARBA00023136"/>
    </source>
</evidence>
<dbReference type="NCBIfam" id="TIGR01174">
    <property type="entry name" value="ftsA"/>
    <property type="match status" value="1"/>
</dbReference>
<reference evidence="8 9" key="1">
    <citation type="journal article" date="2016" name="Nat. Biotechnol.">
        <title>Measurement of bacterial replication rates in microbial communities.</title>
        <authorList>
            <person name="Brown C.T."/>
            <person name="Olm M.R."/>
            <person name="Thomas B.C."/>
            <person name="Banfield J.F."/>
        </authorList>
    </citation>
    <scope>NUCLEOTIDE SEQUENCE [LARGE SCALE GENOMIC DNA]</scope>
    <source>
        <strain evidence="8">CAG:67_53_122</strain>
    </source>
</reference>
<dbReference type="RefSeq" id="WP_195272384.1">
    <property type="nucleotide sequence ID" value="NZ_BAAFLA010000006.1"/>
</dbReference>
<comment type="subcellular location">
    <subcellularLocation>
        <location evidence="5">Cell membrane</location>
        <topology evidence="5">Peripheral membrane protein</topology>
        <orientation evidence="5">Cytoplasmic side</orientation>
    </subcellularLocation>
    <text evidence="5">Localizes to the Z ring in an FtsZ-dependent manner. Targeted to the membrane through a conserved C-terminal amphipathic helix.</text>
</comment>
<dbReference type="PANTHER" id="PTHR32432">
    <property type="entry name" value="CELL DIVISION PROTEIN FTSA-RELATED"/>
    <property type="match status" value="1"/>
</dbReference>
<dbReference type="STRING" id="28117.BHV66_06450"/>
<evidence type="ECO:0000256" key="6">
    <source>
        <dbReference type="SAM" id="MobiDB-lite"/>
    </source>
</evidence>
<keyword evidence="1 5" id="KW-1003">Cell membrane</keyword>
<dbReference type="InterPro" id="IPR050696">
    <property type="entry name" value="FtsA/MreB"/>
</dbReference>
<dbReference type="PANTHER" id="PTHR32432:SF4">
    <property type="entry name" value="CELL DIVISION PROTEIN FTSA"/>
    <property type="match status" value="1"/>
</dbReference>
<dbReference type="InterPro" id="IPR020823">
    <property type="entry name" value="Cell_div_FtsA"/>
</dbReference>